<evidence type="ECO:0000313" key="1">
    <source>
        <dbReference type="EMBL" id="KKN65901.1"/>
    </source>
</evidence>
<accession>A0A0F9UXI7</accession>
<reference evidence="1" key="1">
    <citation type="journal article" date="2015" name="Nature">
        <title>Complex archaea that bridge the gap between prokaryotes and eukaryotes.</title>
        <authorList>
            <person name="Spang A."/>
            <person name="Saw J.H."/>
            <person name="Jorgensen S.L."/>
            <person name="Zaremba-Niedzwiedzka K."/>
            <person name="Martijn J."/>
            <person name="Lind A.E."/>
            <person name="van Eijk R."/>
            <person name="Schleper C."/>
            <person name="Guy L."/>
            <person name="Ettema T.J."/>
        </authorList>
    </citation>
    <scope>NUCLEOTIDE SEQUENCE</scope>
</reference>
<gene>
    <name evidence="1" type="ORF">LCGC14_0477180</name>
</gene>
<protein>
    <submittedName>
        <fullName evidence="1">Uncharacterized protein</fullName>
    </submittedName>
</protein>
<organism evidence="1">
    <name type="scientific">marine sediment metagenome</name>
    <dbReference type="NCBI Taxonomy" id="412755"/>
    <lineage>
        <taxon>unclassified sequences</taxon>
        <taxon>metagenomes</taxon>
        <taxon>ecological metagenomes</taxon>
    </lineage>
</organism>
<dbReference type="AlphaFoldDB" id="A0A0F9UXI7"/>
<name>A0A0F9UXI7_9ZZZZ</name>
<comment type="caution">
    <text evidence="1">The sequence shown here is derived from an EMBL/GenBank/DDBJ whole genome shotgun (WGS) entry which is preliminary data.</text>
</comment>
<dbReference type="EMBL" id="LAZR01000514">
    <property type="protein sequence ID" value="KKN65901.1"/>
    <property type="molecule type" value="Genomic_DNA"/>
</dbReference>
<sequence length="57" mass="6396">MKQEVLLLIQEECEKIEMDPGFGNVTISIVNGRVKTVKPSPTIDVDKDLLDRNGKKI</sequence>
<proteinExistence type="predicted"/>